<evidence type="ECO:0000256" key="1">
    <source>
        <dbReference type="SAM" id="MobiDB-lite"/>
    </source>
</evidence>
<keyword evidence="2" id="KW-0812">Transmembrane</keyword>
<keyword evidence="2" id="KW-1133">Transmembrane helix</keyword>
<dbReference type="Gene3D" id="3.10.310.50">
    <property type="match status" value="1"/>
</dbReference>
<protein>
    <recommendedName>
        <fullName evidence="3">TPM domain-containing protein</fullName>
    </recommendedName>
</protein>
<dbReference type="RefSeq" id="WP_345303702.1">
    <property type="nucleotide sequence ID" value="NZ_BAABJE010000014.1"/>
</dbReference>
<keyword evidence="5" id="KW-1185">Reference proteome</keyword>
<dbReference type="EMBL" id="BAABJE010000014">
    <property type="protein sequence ID" value="GAA4798202.1"/>
    <property type="molecule type" value="Genomic_DNA"/>
</dbReference>
<sequence length="407" mass="43485">MSEHDSPTGYSQKSAGGIAETTCPHCGSSQVSQHPVTGEWTCLYCRAHWAATRTAVVSVGDENAPRGADIATGRVFVCPNCGGTQLKQDGYTGKWLCLDCRNEFLDVDARMVVVDAAATIRKNDLVVDTANLLSDAQEADLLAYLRSIESQLVVAVETVNTVTENVEYYARRRAQELGVGRDDIDNGVYIVVVLNPRRIQIVAGNGVAPKIDATQLNRISSQIIAPKFKAGDYVAGFKSGVAEMLRLYSSPANSAQASAAKPNGGGKMGRGCLAVVLAAITAIIGGCFGLAHWQARQPYHSYTRISAEGATCFDHYYVYDKQAKTHRLASKIAVPVGNCMSEKKTASSCTQQVYTTFESIDWRDVEVSSRTVSGDFCSSSSRDSGGNSSSSYDGGDFDSGSSGGSDW</sequence>
<dbReference type="Proteomes" id="UP001499959">
    <property type="component" value="Unassembled WGS sequence"/>
</dbReference>
<dbReference type="Pfam" id="PF04536">
    <property type="entry name" value="TPM_phosphatase"/>
    <property type="match status" value="1"/>
</dbReference>
<comment type="caution">
    <text evidence="4">The sequence shown here is derived from an EMBL/GenBank/DDBJ whole genome shotgun (WGS) entry which is preliminary data.</text>
</comment>
<dbReference type="PANTHER" id="PTHR30373:SF2">
    <property type="entry name" value="UPF0603 PROTEIN YGCG"/>
    <property type="match status" value="1"/>
</dbReference>
<proteinExistence type="predicted"/>
<feature type="compositionally biased region" description="Low complexity" evidence="1">
    <location>
        <begin position="373"/>
        <end position="400"/>
    </location>
</feature>
<keyword evidence="2" id="KW-0472">Membrane</keyword>
<dbReference type="InterPro" id="IPR007621">
    <property type="entry name" value="TPM_dom"/>
</dbReference>
<feature type="region of interest" description="Disordered" evidence="1">
    <location>
        <begin position="373"/>
        <end position="407"/>
    </location>
</feature>
<evidence type="ECO:0000313" key="5">
    <source>
        <dbReference type="Proteomes" id="UP001499959"/>
    </source>
</evidence>
<reference evidence="5" key="1">
    <citation type="journal article" date="2019" name="Int. J. Syst. Evol. Microbiol.">
        <title>The Global Catalogue of Microorganisms (GCM) 10K type strain sequencing project: providing services to taxonomists for standard genome sequencing and annotation.</title>
        <authorList>
            <consortium name="The Broad Institute Genomics Platform"/>
            <consortium name="The Broad Institute Genome Sequencing Center for Infectious Disease"/>
            <person name="Wu L."/>
            <person name="Ma J."/>
        </authorList>
    </citation>
    <scope>NUCLEOTIDE SEQUENCE [LARGE SCALE GENOMIC DNA]</scope>
    <source>
        <strain evidence="5">JCM 18204</strain>
    </source>
</reference>
<feature type="domain" description="TPM" evidence="3">
    <location>
        <begin position="126"/>
        <end position="244"/>
    </location>
</feature>
<gene>
    <name evidence="4" type="ORF">GCM10023307_25300</name>
</gene>
<accession>A0ABP9BP88</accession>
<organism evidence="4 5">
    <name type="scientific">Lysobacter hankyongensis</name>
    <dbReference type="NCBI Taxonomy" id="1176535"/>
    <lineage>
        <taxon>Bacteria</taxon>
        <taxon>Pseudomonadati</taxon>
        <taxon>Pseudomonadota</taxon>
        <taxon>Gammaproteobacteria</taxon>
        <taxon>Lysobacterales</taxon>
        <taxon>Lysobacteraceae</taxon>
        <taxon>Lysobacter</taxon>
    </lineage>
</organism>
<feature type="transmembrane region" description="Helical" evidence="2">
    <location>
        <begin position="271"/>
        <end position="293"/>
    </location>
</feature>
<evidence type="ECO:0000259" key="3">
    <source>
        <dbReference type="Pfam" id="PF04536"/>
    </source>
</evidence>
<name>A0ABP9BP88_9GAMM</name>
<evidence type="ECO:0000256" key="2">
    <source>
        <dbReference type="SAM" id="Phobius"/>
    </source>
</evidence>
<dbReference type="PANTHER" id="PTHR30373">
    <property type="entry name" value="UPF0603 PROTEIN YGCG"/>
    <property type="match status" value="1"/>
</dbReference>
<evidence type="ECO:0000313" key="4">
    <source>
        <dbReference type="EMBL" id="GAA4798202.1"/>
    </source>
</evidence>